<sequence>MNKSFTYYLTILVIKLKGIKNTFSASPIDYLRLRKNDVYSPNSRFYKTDKISTFSVLDTKVTQIEKRNKTDKLLIYLHGGAFVSGPMQHHWDTIESISKKTNVNIWMCIYPKAPENKIDEISINIDKIYQKALISYKSMNIILMGDSVGATLVLSLTQRLVVNDRKLPSKLILISPVLDATLKNEKVNEVDKKDIMLSKAGVLSAKSMCSDNLNDVRISPINGAFRLFPKTYLYIAENDITYPDQLIFLSKLNKEKVAHEIIIGKEMPHIWPLLPVMKEAKVALNQLICHINEVC</sequence>
<dbReference type="RefSeq" id="WP_171622249.1">
    <property type="nucleotide sequence ID" value="NZ_CP053698.1"/>
</dbReference>
<evidence type="ECO:0000259" key="2">
    <source>
        <dbReference type="Pfam" id="PF07859"/>
    </source>
</evidence>
<evidence type="ECO:0000256" key="1">
    <source>
        <dbReference type="ARBA" id="ARBA00022801"/>
    </source>
</evidence>
<dbReference type="InterPro" id="IPR013094">
    <property type="entry name" value="AB_hydrolase_3"/>
</dbReference>
<dbReference type="InterPro" id="IPR029058">
    <property type="entry name" value="AB_hydrolase_fold"/>
</dbReference>
<keyword evidence="4" id="KW-1185">Reference proteome</keyword>
<dbReference type="EMBL" id="JABFOQ010000004">
    <property type="protein sequence ID" value="NOJ74927.1"/>
    <property type="molecule type" value="Genomic_DNA"/>
</dbReference>
<comment type="caution">
    <text evidence="3">The sequence shown here is derived from an EMBL/GenBank/DDBJ whole genome shotgun (WGS) entry which is preliminary data.</text>
</comment>
<dbReference type="PANTHER" id="PTHR48081:SF8">
    <property type="entry name" value="ALPHA_BETA HYDROLASE FOLD-3 DOMAIN-CONTAINING PROTEIN-RELATED"/>
    <property type="match status" value="1"/>
</dbReference>
<dbReference type="GO" id="GO:0016787">
    <property type="term" value="F:hydrolase activity"/>
    <property type="evidence" value="ECO:0007669"/>
    <property type="project" value="UniProtKB-KW"/>
</dbReference>
<evidence type="ECO:0000313" key="3">
    <source>
        <dbReference type="EMBL" id="NOJ74927.1"/>
    </source>
</evidence>
<organism evidence="3 4">
    <name type="scientific">Empedobacter stercoris</name>
    <dbReference type="NCBI Taxonomy" id="1628248"/>
    <lineage>
        <taxon>Bacteria</taxon>
        <taxon>Pseudomonadati</taxon>
        <taxon>Bacteroidota</taxon>
        <taxon>Flavobacteriia</taxon>
        <taxon>Flavobacteriales</taxon>
        <taxon>Weeksellaceae</taxon>
        <taxon>Empedobacter</taxon>
    </lineage>
</organism>
<gene>
    <name evidence="3" type="ORF">HMH06_03560</name>
</gene>
<feature type="domain" description="Alpha/beta hydrolase fold-3" evidence="2">
    <location>
        <begin position="74"/>
        <end position="271"/>
    </location>
</feature>
<keyword evidence="1 3" id="KW-0378">Hydrolase</keyword>
<protein>
    <submittedName>
        <fullName evidence="3">Alpha/beta hydrolase</fullName>
    </submittedName>
</protein>
<reference evidence="3 4" key="1">
    <citation type="submission" date="2020-05" db="EMBL/GenBank/DDBJ databases">
        <title>Tigecycline resistant gene in Empedobacter stercoris.</title>
        <authorList>
            <person name="Chen Y."/>
            <person name="Cheng Y."/>
            <person name="Zhou K."/>
        </authorList>
    </citation>
    <scope>NUCLEOTIDE SEQUENCE [LARGE SCALE GENOMIC DNA]</scope>
    <source>
        <strain evidence="3 4">ES202</strain>
    </source>
</reference>
<dbReference type="Gene3D" id="3.40.50.1820">
    <property type="entry name" value="alpha/beta hydrolase"/>
    <property type="match status" value="1"/>
</dbReference>
<accession>A0ABX1WK53</accession>
<evidence type="ECO:0000313" key="4">
    <source>
        <dbReference type="Proteomes" id="UP000580344"/>
    </source>
</evidence>
<dbReference type="Pfam" id="PF07859">
    <property type="entry name" value="Abhydrolase_3"/>
    <property type="match status" value="1"/>
</dbReference>
<proteinExistence type="predicted"/>
<dbReference type="PANTHER" id="PTHR48081">
    <property type="entry name" value="AB HYDROLASE SUPERFAMILY PROTEIN C4A8.06C"/>
    <property type="match status" value="1"/>
</dbReference>
<dbReference type="SUPFAM" id="SSF53474">
    <property type="entry name" value="alpha/beta-Hydrolases"/>
    <property type="match status" value="1"/>
</dbReference>
<dbReference type="Proteomes" id="UP000580344">
    <property type="component" value="Unassembled WGS sequence"/>
</dbReference>
<dbReference type="InterPro" id="IPR050300">
    <property type="entry name" value="GDXG_lipolytic_enzyme"/>
</dbReference>
<name>A0ABX1WK53_9FLAO</name>